<dbReference type="Gene3D" id="2.130.10.10">
    <property type="entry name" value="YVTN repeat-like/Quinoprotein amine dehydrogenase"/>
    <property type="match status" value="1"/>
</dbReference>
<keyword evidence="1" id="KW-0732">Signal</keyword>
<evidence type="ECO:0000256" key="3">
    <source>
        <dbReference type="ARBA" id="ARBA00023237"/>
    </source>
</evidence>
<dbReference type="Pfam" id="PF13360">
    <property type="entry name" value="PQQ_2"/>
    <property type="match status" value="1"/>
</dbReference>
<name>A0A816T212_9BILA</name>
<proteinExistence type="inferred from homology"/>
<dbReference type="PANTHER" id="PTHR34512">
    <property type="entry name" value="CELL SURFACE PROTEIN"/>
    <property type="match status" value="1"/>
</dbReference>
<protein>
    <recommendedName>
        <fullName evidence="4">Pyrrolo-quinoline quinone repeat domain-containing protein</fullName>
    </recommendedName>
</protein>
<reference evidence="5" key="1">
    <citation type="submission" date="2021-02" db="EMBL/GenBank/DDBJ databases">
        <authorList>
            <person name="Nowell W R."/>
        </authorList>
    </citation>
    <scope>NUCLEOTIDE SEQUENCE</scope>
</reference>
<dbReference type="InterPro" id="IPR015943">
    <property type="entry name" value="WD40/YVTN_repeat-like_dom_sf"/>
</dbReference>
<evidence type="ECO:0000256" key="2">
    <source>
        <dbReference type="ARBA" id="ARBA00023136"/>
    </source>
</evidence>
<feature type="domain" description="Pyrrolo-quinoline quinone repeat" evidence="4">
    <location>
        <begin position="120"/>
        <end position="344"/>
    </location>
</feature>
<dbReference type="AlphaFoldDB" id="A0A816T212"/>
<dbReference type="SMART" id="SM00564">
    <property type="entry name" value="PQQ"/>
    <property type="match status" value="6"/>
</dbReference>
<dbReference type="SUPFAM" id="SSF50998">
    <property type="entry name" value="Quinoprotein alcohol dehydrogenase-like"/>
    <property type="match status" value="1"/>
</dbReference>
<gene>
    <name evidence="6" type="ORF">UXM345_LOCUS13435</name>
    <name evidence="5" type="ORF">XDN619_LOCUS16874</name>
</gene>
<keyword evidence="3" id="KW-0998">Cell outer membrane</keyword>
<evidence type="ECO:0000256" key="1">
    <source>
        <dbReference type="ARBA" id="ARBA00022729"/>
    </source>
</evidence>
<evidence type="ECO:0000313" key="6">
    <source>
        <dbReference type="EMBL" id="CAF3952798.1"/>
    </source>
</evidence>
<dbReference type="Proteomes" id="UP000663887">
    <property type="component" value="Unassembled WGS sequence"/>
</dbReference>
<evidence type="ECO:0000313" key="5">
    <source>
        <dbReference type="EMBL" id="CAF2092310.1"/>
    </source>
</evidence>
<dbReference type="InterPro" id="IPR011047">
    <property type="entry name" value="Quinoprotein_ADH-like_sf"/>
</dbReference>
<dbReference type="InterPro" id="IPR002372">
    <property type="entry name" value="PQQ_rpt_dom"/>
</dbReference>
<keyword evidence="2" id="KW-0472">Membrane</keyword>
<organism evidence="5 7">
    <name type="scientific">Rotaria magnacalcarata</name>
    <dbReference type="NCBI Taxonomy" id="392030"/>
    <lineage>
        <taxon>Eukaryota</taxon>
        <taxon>Metazoa</taxon>
        <taxon>Spiralia</taxon>
        <taxon>Gnathifera</taxon>
        <taxon>Rotifera</taxon>
        <taxon>Eurotatoria</taxon>
        <taxon>Bdelloidea</taxon>
        <taxon>Philodinida</taxon>
        <taxon>Philodinidae</taxon>
        <taxon>Rotaria</taxon>
    </lineage>
</organism>
<accession>A0A816T212</accession>
<dbReference type="InterPro" id="IPR017687">
    <property type="entry name" value="BamB"/>
</dbReference>
<dbReference type="HAMAP" id="MF_00923">
    <property type="entry name" value="OM_assembly_BamB"/>
    <property type="match status" value="1"/>
</dbReference>
<dbReference type="InterPro" id="IPR018391">
    <property type="entry name" value="PQQ_b-propeller_rpt"/>
</dbReference>
<evidence type="ECO:0000259" key="4">
    <source>
        <dbReference type="Pfam" id="PF13360"/>
    </source>
</evidence>
<dbReference type="PANTHER" id="PTHR34512:SF30">
    <property type="entry name" value="OUTER MEMBRANE PROTEIN ASSEMBLY FACTOR BAMB"/>
    <property type="match status" value="1"/>
</dbReference>
<comment type="caution">
    <text evidence="5">The sequence shown here is derived from an EMBL/GenBank/DDBJ whole genome shotgun (WGS) entry which is preliminary data.</text>
</comment>
<dbReference type="Proteomes" id="UP000663842">
    <property type="component" value="Unassembled WGS sequence"/>
</dbReference>
<dbReference type="EMBL" id="CAJOBF010001457">
    <property type="protein sequence ID" value="CAF3952798.1"/>
    <property type="molecule type" value="Genomic_DNA"/>
</dbReference>
<evidence type="ECO:0000313" key="7">
    <source>
        <dbReference type="Proteomes" id="UP000663887"/>
    </source>
</evidence>
<sequence>MFNFSVTTHRQVLNKVNSISLAALLAFSACSSNAPTKAERAQNEATKRIIDAAASTRLTNLVSYDMGESRDREILSLTPVKVGADYYAANLKGVVYRFVPSTTVDQAKASKMPSFLKLAQATYSPQWQYNVKKGIIAGVSANATVATVITREAKLLALDVQTGQVKWENQLTTISYAPTLMTNDLVVCYTIDGLLTAYNSSDGQLKWKVRVSKEDDLQLRGQASPVLYDSDTVLVNATNGRLIAVDLATGVLKWEHRVSFSTKRKDIDRMIDVIGEPLLYHNQLYSVSYQGKMTAIDLLGQRQNWQIDASSLTSMATSLGQLYEVESDGVIRAIDLKTGDVQWTCDIFKGQLLSNPVVVGGLLVVGSHSGNLYSLSPSDGKFIGRNKVNGSISKLQMTDQQLLLISGSGIFSVWQATSK</sequence>
<dbReference type="EMBL" id="CAJNRG010007218">
    <property type="protein sequence ID" value="CAF2092310.1"/>
    <property type="molecule type" value="Genomic_DNA"/>
</dbReference>